<keyword evidence="1" id="KW-1133">Transmembrane helix</keyword>
<keyword evidence="4" id="KW-1185">Reference proteome</keyword>
<dbReference type="Proteomes" id="UP000692954">
    <property type="component" value="Unassembled WGS sequence"/>
</dbReference>
<accession>A0A8S1MJ43</accession>
<name>A0A8S1MJ43_9CILI</name>
<feature type="chain" id="PRO_5035855492" description="Transmembrane protein" evidence="2">
    <location>
        <begin position="16"/>
        <end position="1385"/>
    </location>
</feature>
<sequence>MVIIILAALLSLINCINKGGYNYPLLIGQPNTIMLSQYTPKSIQAPYYQIEDSNEYNLEIQQSILPLFNQVINSNETFICFSNYVIETGLYSNHFWVLSNSQILSSGIIDRNGSINIQKIDIQLYQLECYQINLITNTQGVLTCLNQTLITFLIINSTSLEQTIYITNQSVPFSYFNFQTTIQTINYVVYYINLSYMTLFNARLVTFKYYSNNLEFLNSQSFQGTYYQIQILQQYLFLLDSISIQILEIQNYQKVGDIQISNSQDNLQYMAVCLVNDKLFRIAILETLQLSVYYFNPQNQIYKTTSNPIIINPYQNFIRFDITSNSIYIITNNYIMKIDGELELNPQNFLPLSSCFFSSIQFDRQIVITQQQLNGQSIFSTFLINSPQIQITINQTLTIKKTTQSYLLKLLIKSQTLQQIKDQIYIWIMPQNFTNSQCPIPYQHFTDNIYINFPDQYNIPFTEVFQGPNLTQKIISLSPSILYVDTTSNYIKFSMKSNQVIFLEICSIFDDSAIYCSQFKNQTIEISYWNPYFFDQNIQISSNSTLKSCQCFISKENINVLIQLNNIIYIQKFNFQSQPQNLLEFAMPIQILSSTILKQVLFIITVDGNLMAFTLQNNQTSIFTVSNYSFNYIYTNLKSYPNFLFIDNKVNLIIISYKGQQSYEILNYIQYPVIDYNVIQIGILKTGIYMALQTQAQDQLYFYPIQYLYFSNSEQLYYQIDLLGYNFQNGQIISSYTSIHFYLILQNINGIFCAYFSGSQSPFNSFVYANMIFFNSQNISILQMSVIQKENFHIELVQLFTNTSQAINGTVLYGEFQMVPYYQETQYSYAVSVFYQANNSNCSLQIKQQVHVLFERSLITQKQFNSETQILTIQNSTKLTLNPSNLFNGNIQSYAVYCKECRLLNFTQPIDQLSSLTFNFSFQAAVKHEEVTYIQNNFSLYQINTQSGIQNQLYSFPYQNNYCYVLFIDKYSQFPVSICSNTTTTIYAYNKTLNGVLKYNFSQCQNFYKASYNNGVLQVLTVNYKLMLQTYSYYAFYFWINNNTINLSQIYNVNNLCNNSYLEFIYINMSINYSTQPCQIFGFTSLQKSGTYNPIFYILKTCISSQIIQYFGFTSDLETQILNIYFQTITWNLYQTLPIYFKFISDIQQYQNSKSITENLSELQFIVPLTYSIEIYGILFNTTKGTILGFRKKTSLFLSYNQNVSAYFIFQGIQGLLINLNFENQTCFTINVYPNCENNKIDQQPIQIIGQEYHIQQNYTQNPFIFAVVSENQLFLNIIQNNQTIMYPVQNELNIDVDISGIEQAQIQIIASNQQSISKQTLFLLNGAYDFVPYEKQKQDIGIYIGLFVFILIIIIIITVLILRYYKDKKSSITSSKYFELENKQ</sequence>
<dbReference type="EMBL" id="CAJJDN010000037">
    <property type="protein sequence ID" value="CAD8078481.1"/>
    <property type="molecule type" value="Genomic_DNA"/>
</dbReference>
<evidence type="ECO:0000313" key="3">
    <source>
        <dbReference type="EMBL" id="CAD8078481.1"/>
    </source>
</evidence>
<reference evidence="3" key="1">
    <citation type="submission" date="2021-01" db="EMBL/GenBank/DDBJ databases">
        <authorList>
            <consortium name="Genoscope - CEA"/>
            <person name="William W."/>
        </authorList>
    </citation>
    <scope>NUCLEOTIDE SEQUENCE</scope>
</reference>
<feature type="signal peptide" evidence="2">
    <location>
        <begin position="1"/>
        <end position="15"/>
    </location>
</feature>
<evidence type="ECO:0008006" key="5">
    <source>
        <dbReference type="Google" id="ProtNLM"/>
    </source>
</evidence>
<dbReference type="OrthoDB" id="309453at2759"/>
<keyword evidence="1" id="KW-0812">Transmembrane</keyword>
<comment type="caution">
    <text evidence="3">The sequence shown here is derived from an EMBL/GenBank/DDBJ whole genome shotgun (WGS) entry which is preliminary data.</text>
</comment>
<evidence type="ECO:0000256" key="1">
    <source>
        <dbReference type="SAM" id="Phobius"/>
    </source>
</evidence>
<keyword evidence="2" id="KW-0732">Signal</keyword>
<keyword evidence="1" id="KW-0472">Membrane</keyword>
<protein>
    <recommendedName>
        <fullName evidence="5">Transmembrane protein</fullName>
    </recommendedName>
</protein>
<evidence type="ECO:0000313" key="4">
    <source>
        <dbReference type="Proteomes" id="UP000692954"/>
    </source>
</evidence>
<proteinExistence type="predicted"/>
<gene>
    <name evidence="3" type="ORF">PSON_ATCC_30995.1.T0370330</name>
</gene>
<organism evidence="3 4">
    <name type="scientific">Paramecium sonneborni</name>
    <dbReference type="NCBI Taxonomy" id="65129"/>
    <lineage>
        <taxon>Eukaryota</taxon>
        <taxon>Sar</taxon>
        <taxon>Alveolata</taxon>
        <taxon>Ciliophora</taxon>
        <taxon>Intramacronucleata</taxon>
        <taxon>Oligohymenophorea</taxon>
        <taxon>Peniculida</taxon>
        <taxon>Parameciidae</taxon>
        <taxon>Paramecium</taxon>
    </lineage>
</organism>
<feature type="transmembrane region" description="Helical" evidence="1">
    <location>
        <begin position="1341"/>
        <end position="1363"/>
    </location>
</feature>
<evidence type="ECO:0000256" key="2">
    <source>
        <dbReference type="SAM" id="SignalP"/>
    </source>
</evidence>